<organism evidence="2 3">
    <name type="scientific">Odobenus rosmarus divergens</name>
    <name type="common">Pacific walrus</name>
    <dbReference type="NCBI Taxonomy" id="9708"/>
    <lineage>
        <taxon>Eukaryota</taxon>
        <taxon>Metazoa</taxon>
        <taxon>Chordata</taxon>
        <taxon>Craniata</taxon>
        <taxon>Vertebrata</taxon>
        <taxon>Euteleostomi</taxon>
        <taxon>Mammalia</taxon>
        <taxon>Eutheria</taxon>
        <taxon>Laurasiatheria</taxon>
        <taxon>Carnivora</taxon>
        <taxon>Caniformia</taxon>
        <taxon>Pinnipedia</taxon>
        <taxon>Odobenidae</taxon>
        <taxon>Odobenus</taxon>
    </lineage>
</organism>
<dbReference type="RefSeq" id="XP_004417133.1">
    <property type="nucleotide sequence ID" value="XM_004417076.1"/>
</dbReference>
<evidence type="ECO:0000256" key="1">
    <source>
        <dbReference type="SAM" id="MobiDB-lite"/>
    </source>
</evidence>
<keyword evidence="2" id="KW-1185">Reference proteome</keyword>
<evidence type="ECO:0000313" key="3">
    <source>
        <dbReference type="RefSeq" id="XP_004417133.1"/>
    </source>
</evidence>
<gene>
    <name evidence="3" type="primary">LOC101363502</name>
</gene>
<accession>A0A9B0HG53</accession>
<name>A0A9B0HG53_ODORO</name>
<sequence length="160" mass="17774">MWNKAQTLLQPRPPTPYRSHLHMMFQPPPHDCQDGKEDGRDRTDCPTPSEGAGREVIAGKLWATPAQIPRPPPLVCWPGDRVWLTSLFLREGTAVPGQAGNLWEHLPGKDLLEWLHQGRLAAPAPFPTRCGALPTHPLHLRALQGAWLKHAAALSARFAF</sequence>
<protein>
    <submittedName>
        <fullName evidence="3">Uncharacterized protein LOC101363502</fullName>
    </submittedName>
</protein>
<dbReference type="Proteomes" id="UP000245340">
    <property type="component" value="Unplaced"/>
</dbReference>
<evidence type="ECO:0000313" key="2">
    <source>
        <dbReference type="Proteomes" id="UP000245340"/>
    </source>
</evidence>
<proteinExistence type="predicted"/>
<dbReference type="AlphaFoldDB" id="A0A9B0HG53"/>
<feature type="compositionally biased region" description="Basic and acidic residues" evidence="1">
    <location>
        <begin position="31"/>
        <end position="44"/>
    </location>
</feature>
<reference evidence="3" key="1">
    <citation type="submission" date="2025-08" db="UniProtKB">
        <authorList>
            <consortium name="RefSeq"/>
        </authorList>
    </citation>
    <scope>IDENTIFICATION</scope>
</reference>
<feature type="region of interest" description="Disordered" evidence="1">
    <location>
        <begin position="1"/>
        <end position="53"/>
    </location>
</feature>